<gene>
    <name evidence="1" type="ORF">PPENT_87.1.T1740012</name>
</gene>
<organism evidence="1 2">
    <name type="scientific">Paramecium pentaurelia</name>
    <dbReference type="NCBI Taxonomy" id="43138"/>
    <lineage>
        <taxon>Eukaryota</taxon>
        <taxon>Sar</taxon>
        <taxon>Alveolata</taxon>
        <taxon>Ciliophora</taxon>
        <taxon>Intramacronucleata</taxon>
        <taxon>Oligohymenophorea</taxon>
        <taxon>Peniculida</taxon>
        <taxon>Parameciidae</taxon>
        <taxon>Paramecium</taxon>
    </lineage>
</organism>
<reference evidence="1" key="1">
    <citation type="submission" date="2021-01" db="EMBL/GenBank/DDBJ databases">
        <authorList>
            <consortium name="Genoscope - CEA"/>
            <person name="William W."/>
        </authorList>
    </citation>
    <scope>NUCLEOTIDE SEQUENCE</scope>
</reference>
<keyword evidence="2" id="KW-1185">Reference proteome</keyword>
<accession>A0A8S1YI41</accession>
<dbReference type="AlphaFoldDB" id="A0A8S1YI41"/>
<evidence type="ECO:0000313" key="2">
    <source>
        <dbReference type="Proteomes" id="UP000689195"/>
    </source>
</evidence>
<evidence type="ECO:0000313" key="1">
    <source>
        <dbReference type="EMBL" id="CAD8213111.1"/>
    </source>
</evidence>
<proteinExistence type="predicted"/>
<dbReference type="Proteomes" id="UP000689195">
    <property type="component" value="Unassembled WGS sequence"/>
</dbReference>
<dbReference type="EMBL" id="CAJJDO010000174">
    <property type="protein sequence ID" value="CAD8213111.1"/>
    <property type="molecule type" value="Genomic_DNA"/>
</dbReference>
<comment type="caution">
    <text evidence="1">The sequence shown here is derived from an EMBL/GenBank/DDBJ whole genome shotgun (WGS) entry which is preliminary data.</text>
</comment>
<protein>
    <submittedName>
        <fullName evidence="1">Uncharacterized protein</fullName>
    </submittedName>
</protein>
<name>A0A8S1YI41_9CILI</name>
<sequence length="118" mass="14253">MYFEDLNKQFIRRLGKYRKVLQKEQDNQEDNPKNGYTDNVHVAKNYQVSREVEVNLLVCKKKKLFPQLQNEDLNIKSKQSRIFQNFGRQLDENFPNNRYEDECNITGDLLEIYVEKFN</sequence>